<gene>
    <name evidence="1" type="ORF">GM418_25305</name>
</gene>
<dbReference type="EMBL" id="CP046401">
    <property type="protein sequence ID" value="QGY46855.1"/>
    <property type="molecule type" value="Genomic_DNA"/>
</dbReference>
<keyword evidence="2" id="KW-1185">Reference proteome</keyword>
<organism evidence="1 2">
    <name type="scientific">Maribellus comscasis</name>
    <dbReference type="NCBI Taxonomy" id="2681766"/>
    <lineage>
        <taxon>Bacteria</taxon>
        <taxon>Pseudomonadati</taxon>
        <taxon>Bacteroidota</taxon>
        <taxon>Bacteroidia</taxon>
        <taxon>Marinilabiliales</taxon>
        <taxon>Prolixibacteraceae</taxon>
        <taxon>Maribellus</taxon>
    </lineage>
</organism>
<accession>A0A6I6JUQ6</accession>
<dbReference type="Proteomes" id="UP000428260">
    <property type="component" value="Chromosome"/>
</dbReference>
<sequence length="72" mass="7836">MRRRTDTTYIPDLSQGAKKIRKGGIVALGEATMFSAQLTGPNKIKIGMNNAVAPENTQLLLNTLHWLDGKIG</sequence>
<reference evidence="1 2" key="1">
    <citation type="submission" date="2019-11" db="EMBL/GenBank/DDBJ databases">
        <authorList>
            <person name="Zheng R.K."/>
            <person name="Sun C.M."/>
        </authorList>
    </citation>
    <scope>NUCLEOTIDE SEQUENCE [LARGE SCALE GENOMIC DNA]</scope>
    <source>
        <strain evidence="1 2">WC007</strain>
    </source>
</reference>
<protein>
    <submittedName>
        <fullName evidence="1">Uncharacterized protein</fullName>
    </submittedName>
</protein>
<dbReference type="RefSeq" id="WP_158870161.1">
    <property type="nucleotide sequence ID" value="NZ_CP046401.1"/>
</dbReference>
<dbReference type="AlphaFoldDB" id="A0A6I6JUQ6"/>
<dbReference type="KEGG" id="mcos:GM418_25305"/>
<proteinExistence type="predicted"/>
<evidence type="ECO:0000313" key="2">
    <source>
        <dbReference type="Proteomes" id="UP000428260"/>
    </source>
</evidence>
<evidence type="ECO:0000313" key="1">
    <source>
        <dbReference type="EMBL" id="QGY46855.1"/>
    </source>
</evidence>
<name>A0A6I6JUQ6_9BACT</name>